<name>A0ABV1ZXT8_9ACTN</name>
<dbReference type="Gene3D" id="3.30.565.10">
    <property type="entry name" value="Histidine kinase-like ATPase, C-terminal domain"/>
    <property type="match status" value="1"/>
</dbReference>
<dbReference type="CDD" id="cd16936">
    <property type="entry name" value="HATPase_RsbW-like"/>
    <property type="match status" value="1"/>
</dbReference>
<evidence type="ECO:0000313" key="4">
    <source>
        <dbReference type="Proteomes" id="UP001432401"/>
    </source>
</evidence>
<evidence type="ECO:0000256" key="1">
    <source>
        <dbReference type="ARBA" id="ARBA00022527"/>
    </source>
</evidence>
<dbReference type="SUPFAM" id="SSF55874">
    <property type="entry name" value="ATPase domain of HSP90 chaperone/DNA topoisomerase II/histidine kinase"/>
    <property type="match status" value="1"/>
</dbReference>
<keyword evidence="1" id="KW-0418">Kinase</keyword>
<evidence type="ECO:0000259" key="2">
    <source>
        <dbReference type="Pfam" id="PF13581"/>
    </source>
</evidence>
<keyword evidence="1" id="KW-0723">Serine/threonine-protein kinase</keyword>
<dbReference type="PANTHER" id="PTHR35526:SF3">
    <property type="entry name" value="ANTI-SIGMA-F FACTOR RSBW"/>
    <property type="match status" value="1"/>
</dbReference>
<dbReference type="RefSeq" id="WP_352984873.1">
    <property type="nucleotide sequence ID" value="NZ_JBEQNA010000010.1"/>
</dbReference>
<dbReference type="Proteomes" id="UP001432401">
    <property type="component" value="Unassembled WGS sequence"/>
</dbReference>
<dbReference type="InterPro" id="IPR036890">
    <property type="entry name" value="HATPase_C_sf"/>
</dbReference>
<dbReference type="Pfam" id="PF13581">
    <property type="entry name" value="HATPase_c_2"/>
    <property type="match status" value="1"/>
</dbReference>
<keyword evidence="3" id="KW-0547">Nucleotide-binding</keyword>
<dbReference type="GO" id="GO:0005524">
    <property type="term" value="F:ATP binding"/>
    <property type="evidence" value="ECO:0007669"/>
    <property type="project" value="UniProtKB-KW"/>
</dbReference>
<dbReference type="PANTHER" id="PTHR35526">
    <property type="entry name" value="ANTI-SIGMA-F FACTOR RSBW-RELATED"/>
    <property type="match status" value="1"/>
</dbReference>
<dbReference type="InterPro" id="IPR050267">
    <property type="entry name" value="Anti-sigma-factor_SerPK"/>
</dbReference>
<evidence type="ECO:0000313" key="3">
    <source>
        <dbReference type="EMBL" id="MES0835932.1"/>
    </source>
</evidence>
<accession>A0ABV1ZXT8</accession>
<feature type="domain" description="Histidine kinase/HSP90-like ATPase" evidence="2">
    <location>
        <begin position="29"/>
        <end position="128"/>
    </location>
</feature>
<proteinExistence type="predicted"/>
<keyword evidence="4" id="KW-1185">Reference proteome</keyword>
<protein>
    <submittedName>
        <fullName evidence="3">ATP-binding protein</fullName>
    </submittedName>
</protein>
<comment type="caution">
    <text evidence="3">The sequence shown here is derived from an EMBL/GenBank/DDBJ whole genome shotgun (WGS) entry which is preliminary data.</text>
</comment>
<dbReference type="EMBL" id="JBEQNB010000010">
    <property type="protein sequence ID" value="MES0835932.1"/>
    <property type="molecule type" value="Genomic_DNA"/>
</dbReference>
<gene>
    <name evidence="3" type="ORF">ABUK86_19305</name>
</gene>
<organism evidence="3 4">
    <name type="scientific">Nocardiopsis tropica</name>
    <dbReference type="NCBI Taxonomy" id="109330"/>
    <lineage>
        <taxon>Bacteria</taxon>
        <taxon>Bacillati</taxon>
        <taxon>Actinomycetota</taxon>
        <taxon>Actinomycetes</taxon>
        <taxon>Streptosporangiales</taxon>
        <taxon>Nocardiopsidaceae</taxon>
        <taxon>Nocardiopsis</taxon>
    </lineage>
</organism>
<reference evidence="3 4" key="1">
    <citation type="submission" date="2024-06" db="EMBL/GenBank/DDBJ databases">
        <authorList>
            <person name="Bataeva Y.V."/>
            <person name="Grigorian L.N."/>
            <person name="Solomentsev V.I."/>
        </authorList>
    </citation>
    <scope>NUCLEOTIDE SEQUENCE [LARGE SCALE GENOMIC DNA]</scope>
    <source>
        <strain evidence="4">SCPM-O-B-12605 (RCAM04882)</strain>
    </source>
</reference>
<keyword evidence="1" id="KW-0808">Transferase</keyword>
<keyword evidence="3" id="KW-0067">ATP-binding</keyword>
<dbReference type="InterPro" id="IPR003594">
    <property type="entry name" value="HATPase_dom"/>
</dbReference>
<sequence length="149" mass="15598">MQPTAPPPALPRRLCGTPTTSGILIGPHPSHVKAARQWAAHATRSRPGLTDPLALTVTELTANALRHTASGLPGGTVRIEIHRTRRHLELHVTDNGPTPGSAPTLPAVPAPAPLRVGGNGLRLVEGVCAYWDWTQAPCGAITVRAVFGC</sequence>